<dbReference type="PATRIC" id="fig|1293911.3.peg.1229"/>
<evidence type="ECO:0000313" key="3">
    <source>
        <dbReference type="Proteomes" id="UP000031740"/>
    </source>
</evidence>
<dbReference type="AlphaFoldDB" id="A0A072QY18"/>
<organism evidence="2 3">
    <name type="scientific">Bartonella bacilliformis Ver097</name>
    <dbReference type="NCBI Taxonomy" id="1293911"/>
    <lineage>
        <taxon>Bacteria</taxon>
        <taxon>Pseudomonadati</taxon>
        <taxon>Pseudomonadota</taxon>
        <taxon>Alphaproteobacteria</taxon>
        <taxon>Hyphomicrobiales</taxon>
        <taxon>Bartonellaceae</taxon>
        <taxon>Bartonella</taxon>
    </lineage>
</organism>
<evidence type="ECO:0000313" key="2">
    <source>
        <dbReference type="EMBL" id="KEG18340.1"/>
    </source>
</evidence>
<dbReference type="RefSeq" id="WP_041849876.1">
    <property type="nucleotide sequence ID" value="NZ_KL503807.1"/>
</dbReference>
<proteinExistence type="predicted"/>
<protein>
    <recommendedName>
        <fullName evidence="1">Flagellar protein FlgJ N-terminal domain-containing protein</fullName>
    </recommendedName>
</protein>
<dbReference type="EMBL" id="ASIV01000008">
    <property type="protein sequence ID" value="KEG18340.1"/>
    <property type="molecule type" value="Genomic_DNA"/>
</dbReference>
<sequence>MAIQPPSDIVLDVARAADPLEYRASIEKLRIAQNAMRTPDSVLISVNEKADFSDLVRSDFVPPKEVVHQVHIKSKAINDKNSEVFKAFEAFMLQSFIENMFTTDLPSVFGKGQAGKIWKFMMIEQLAKEFAMSGGVGIAQMFASEQEKKTEGLLKENLSHEKELKQTLVMQDYRTIADVIVHANELNWVRQPR</sequence>
<dbReference type="InterPro" id="IPR019301">
    <property type="entry name" value="Flagellar_prot_FlgJ_N"/>
</dbReference>
<dbReference type="STRING" id="1293911.H710_01189"/>
<dbReference type="Proteomes" id="UP000031740">
    <property type="component" value="Unassembled WGS sequence"/>
</dbReference>
<reference evidence="2 3" key="1">
    <citation type="submission" date="2013-04" db="EMBL/GenBank/DDBJ databases">
        <title>The Genome Sequence of Bartonella bacilliformis Ver097.</title>
        <authorList>
            <consortium name="The Broad Institute Genomics Platform"/>
            <consortium name="The Broad Institute Genome Sequencing Center for Infectious Disease"/>
            <person name="Feldgarden M."/>
            <person name="Kirby J."/>
            <person name="Birtles R."/>
            <person name="Dasch G."/>
            <person name="Hendrix L."/>
            <person name="Koehler J."/>
            <person name="Walker B."/>
            <person name="Young S.K."/>
            <person name="Zeng Q."/>
            <person name="Gargeya S."/>
            <person name="Fitzgerald M."/>
            <person name="Haas B."/>
            <person name="Abouelleil A."/>
            <person name="Allen A.W."/>
            <person name="Alvarado L."/>
            <person name="Arachchi H.M."/>
            <person name="Berlin A.M."/>
            <person name="Chapman S.B."/>
            <person name="Gainer-Dewar J."/>
            <person name="Goldberg J."/>
            <person name="Griggs A."/>
            <person name="Gujja S."/>
            <person name="Hansen M."/>
            <person name="Howarth C."/>
            <person name="Imamovic A."/>
            <person name="Ireland A."/>
            <person name="Larimer J."/>
            <person name="McCowan C."/>
            <person name="Murphy C."/>
            <person name="Pearson M."/>
            <person name="Poon T.W."/>
            <person name="Priest M."/>
            <person name="Roberts A."/>
            <person name="Saif S."/>
            <person name="Shea T."/>
            <person name="Sisk P."/>
            <person name="Sykes S."/>
            <person name="Wortman J."/>
            <person name="Nusbaum C."/>
            <person name="Birren B."/>
        </authorList>
    </citation>
    <scope>NUCLEOTIDE SEQUENCE [LARGE SCALE GENOMIC DNA]</scope>
    <source>
        <strain evidence="2 3">Ver097</strain>
    </source>
</reference>
<comment type="caution">
    <text evidence="2">The sequence shown here is derived from an EMBL/GenBank/DDBJ whole genome shotgun (WGS) entry which is preliminary data.</text>
</comment>
<dbReference type="Pfam" id="PF10135">
    <property type="entry name" value="Rod-binding"/>
    <property type="match status" value="1"/>
</dbReference>
<gene>
    <name evidence="2" type="ORF">H710_01189</name>
</gene>
<feature type="domain" description="Flagellar protein FlgJ N-terminal" evidence="1">
    <location>
        <begin position="100"/>
        <end position="141"/>
    </location>
</feature>
<name>A0A072QY18_BARBA</name>
<dbReference type="HOGENOM" id="CLU_117504_0_0_5"/>
<accession>A0A072QY18</accession>
<evidence type="ECO:0000259" key="1">
    <source>
        <dbReference type="Pfam" id="PF10135"/>
    </source>
</evidence>